<evidence type="ECO:0000313" key="1">
    <source>
        <dbReference type="EMBL" id="CAG8603272.1"/>
    </source>
</evidence>
<dbReference type="Proteomes" id="UP000789860">
    <property type="component" value="Unassembled WGS sequence"/>
</dbReference>
<feature type="non-terminal residue" evidence="1">
    <location>
        <position position="47"/>
    </location>
</feature>
<keyword evidence="2" id="KW-1185">Reference proteome</keyword>
<reference evidence="1" key="1">
    <citation type="submission" date="2021-06" db="EMBL/GenBank/DDBJ databases">
        <authorList>
            <person name="Kallberg Y."/>
            <person name="Tangrot J."/>
            <person name="Rosling A."/>
        </authorList>
    </citation>
    <scope>NUCLEOTIDE SEQUENCE</scope>
    <source>
        <strain evidence="1">AU212A</strain>
    </source>
</reference>
<name>A0ACA9MT32_9GLOM</name>
<protein>
    <submittedName>
        <fullName evidence="1">9327_t:CDS:1</fullName>
    </submittedName>
</protein>
<organism evidence="1 2">
    <name type="scientific">Scutellospora calospora</name>
    <dbReference type="NCBI Taxonomy" id="85575"/>
    <lineage>
        <taxon>Eukaryota</taxon>
        <taxon>Fungi</taxon>
        <taxon>Fungi incertae sedis</taxon>
        <taxon>Mucoromycota</taxon>
        <taxon>Glomeromycotina</taxon>
        <taxon>Glomeromycetes</taxon>
        <taxon>Diversisporales</taxon>
        <taxon>Gigasporaceae</taxon>
        <taxon>Scutellospora</taxon>
    </lineage>
</organism>
<comment type="caution">
    <text evidence="1">The sequence shown here is derived from an EMBL/GenBank/DDBJ whole genome shotgun (WGS) entry which is preliminary data.</text>
</comment>
<evidence type="ECO:0000313" key="2">
    <source>
        <dbReference type="Proteomes" id="UP000789860"/>
    </source>
</evidence>
<proteinExistence type="predicted"/>
<dbReference type="EMBL" id="CAJVPM010014775">
    <property type="protein sequence ID" value="CAG8603272.1"/>
    <property type="molecule type" value="Genomic_DNA"/>
</dbReference>
<sequence length="47" mass="5565">RQISIKKALEHQSKGEEQIIYLSPYIQIGLTDREYHSEKSFMLISKQ</sequence>
<gene>
    <name evidence="1" type="ORF">SCALOS_LOCUS7000</name>
</gene>
<accession>A0ACA9MT32</accession>
<feature type="non-terminal residue" evidence="1">
    <location>
        <position position="1"/>
    </location>
</feature>